<proteinExistence type="predicted"/>
<dbReference type="OrthoDB" id="258935at2"/>
<evidence type="ECO:0000313" key="1">
    <source>
        <dbReference type="EMBL" id="RKE96131.1"/>
    </source>
</evidence>
<dbReference type="EMBL" id="RAQK01000001">
    <property type="protein sequence ID" value="RKE96131.1"/>
    <property type="molecule type" value="Genomic_DNA"/>
</dbReference>
<accession>A0A420DPD1</accession>
<organism evidence="1 2">
    <name type="scientific">Sulfitobacter guttiformis</name>
    <dbReference type="NCBI Taxonomy" id="74349"/>
    <lineage>
        <taxon>Bacteria</taxon>
        <taxon>Pseudomonadati</taxon>
        <taxon>Pseudomonadota</taxon>
        <taxon>Alphaproteobacteria</taxon>
        <taxon>Rhodobacterales</taxon>
        <taxon>Roseobacteraceae</taxon>
        <taxon>Sulfitobacter</taxon>
    </lineage>
</organism>
<keyword evidence="2" id="KW-1185">Reference proteome</keyword>
<gene>
    <name evidence="1" type="ORF">C8N30_0682</name>
</gene>
<sequence length="394" mass="43800">MSLTDKSQDKPFVPLGGYEWPKLPTEDRLRLAINRFKNEVFRSNSGDEPAVAADRLEGIPLERLNRIAAPPAYGKLLDELDLTMNAWIAAGRAGSKVQLIVMPPCDDIGIVKTWAESQGITCLNAPTRDEVLGETGPAMPDLGGEGILVIPNLERWFLRHRKGLRTVRLLLAAISATKRRCVIGCNSWAWTYLSATIDADLQLPGGVTFQAFDKERLHHWFSGLAHRPNSEVKAFRISESGKNVFATDEDGAIKSDFFQKLAARSLGIPWVAWSLWRHSLRETREADTTETEAGAKVEDDDDDMIWIAELEDFVMPTAQRQNALLIFHSLLIHGALSVEHLSLTVPFGSQINLVETLMRAGFVKLENGLLSCLPAAYPTIRRELANAGYSMDRL</sequence>
<comment type="caution">
    <text evidence="1">The sequence shown here is derived from an EMBL/GenBank/DDBJ whole genome shotgun (WGS) entry which is preliminary data.</text>
</comment>
<evidence type="ECO:0000313" key="2">
    <source>
        <dbReference type="Proteomes" id="UP000284407"/>
    </source>
</evidence>
<protein>
    <submittedName>
        <fullName evidence="1">Uncharacterized protein</fullName>
    </submittedName>
</protein>
<dbReference type="RefSeq" id="WP_025063081.1">
    <property type="nucleotide sequence ID" value="NZ_RAQK01000001.1"/>
</dbReference>
<name>A0A420DPD1_9RHOB</name>
<dbReference type="AlphaFoldDB" id="A0A420DPD1"/>
<reference evidence="1 2" key="1">
    <citation type="submission" date="2018-09" db="EMBL/GenBank/DDBJ databases">
        <title>Genomic Encyclopedia of Archaeal and Bacterial Type Strains, Phase II (KMG-II): from individual species to whole genera.</title>
        <authorList>
            <person name="Goeker M."/>
        </authorList>
    </citation>
    <scope>NUCLEOTIDE SEQUENCE [LARGE SCALE GENOMIC DNA]</scope>
    <source>
        <strain evidence="1 2">DSM 11458</strain>
    </source>
</reference>
<dbReference type="STRING" id="1443111.Z949_2659"/>
<dbReference type="Proteomes" id="UP000284407">
    <property type="component" value="Unassembled WGS sequence"/>
</dbReference>